<dbReference type="RefSeq" id="WP_042488527.1">
    <property type="nucleotide sequence ID" value="NZ_BBPI01000066.1"/>
</dbReference>
<gene>
    <name evidence="2" type="ORF">SP5_066_00050</name>
</gene>
<name>A0A0A1W7Y5_9SPHN</name>
<dbReference type="EMBL" id="BBPI01000066">
    <property type="protein sequence ID" value="GAM01570.1"/>
    <property type="molecule type" value="Genomic_DNA"/>
</dbReference>
<proteinExistence type="predicted"/>
<organism evidence="2 3">
    <name type="scientific">Sphingomonas parapaucimobilis NBRC 15100</name>
    <dbReference type="NCBI Taxonomy" id="1219049"/>
    <lineage>
        <taxon>Bacteria</taxon>
        <taxon>Pseudomonadati</taxon>
        <taxon>Pseudomonadota</taxon>
        <taxon>Alphaproteobacteria</taxon>
        <taxon>Sphingomonadales</taxon>
        <taxon>Sphingomonadaceae</taxon>
        <taxon>Sphingomonas</taxon>
    </lineage>
</organism>
<protein>
    <recommendedName>
        <fullName evidence="4">DUF3325 domain-containing protein</fullName>
    </recommendedName>
</protein>
<dbReference type="OrthoDB" id="7584962at2"/>
<feature type="transmembrane region" description="Helical" evidence="1">
    <location>
        <begin position="62"/>
        <end position="85"/>
    </location>
</feature>
<evidence type="ECO:0000256" key="1">
    <source>
        <dbReference type="SAM" id="Phobius"/>
    </source>
</evidence>
<dbReference type="AlphaFoldDB" id="A0A0A1W7Y5"/>
<keyword evidence="1" id="KW-0472">Membrane</keyword>
<keyword evidence="1" id="KW-0812">Transmembrane</keyword>
<sequence length="91" mass="9554">MIAAWCAAAAIIGGAMGLYAGTRHQALIRPGVAARPCRIVGTLLLLIALALLLTVQGPATAVFTWATAAMLVWSIVPVAIGWWRFRQGAAR</sequence>
<reference evidence="2 3" key="1">
    <citation type="submission" date="2014-11" db="EMBL/GenBank/DDBJ databases">
        <title>Whole genome shotgun sequence of Sphingomonas parapaucimobilis NBRC 15100.</title>
        <authorList>
            <person name="Katano-Makiyama Y."/>
            <person name="Hosoyama A."/>
            <person name="Hashimoto M."/>
            <person name="Hosoyama Y."/>
            <person name="Noguchi M."/>
            <person name="Numata M."/>
            <person name="Tsuchikane K."/>
            <person name="Hirakata S."/>
            <person name="Uohara A."/>
            <person name="Shimodaira J."/>
            <person name="Ohji S."/>
            <person name="Ichikawa N."/>
            <person name="Kimura A."/>
            <person name="Yamazoe A."/>
            <person name="Fujita N."/>
        </authorList>
    </citation>
    <scope>NUCLEOTIDE SEQUENCE [LARGE SCALE GENOMIC DNA]</scope>
    <source>
        <strain evidence="2 3">NBRC 15100</strain>
    </source>
</reference>
<evidence type="ECO:0000313" key="3">
    <source>
        <dbReference type="Proteomes" id="UP000032305"/>
    </source>
</evidence>
<accession>A0A0A1W7Y5</accession>
<comment type="caution">
    <text evidence="2">The sequence shown here is derived from an EMBL/GenBank/DDBJ whole genome shotgun (WGS) entry which is preliminary data.</text>
</comment>
<evidence type="ECO:0000313" key="2">
    <source>
        <dbReference type="EMBL" id="GAM01570.1"/>
    </source>
</evidence>
<keyword evidence="3" id="KW-1185">Reference proteome</keyword>
<keyword evidence="1" id="KW-1133">Transmembrane helix</keyword>
<evidence type="ECO:0008006" key="4">
    <source>
        <dbReference type="Google" id="ProtNLM"/>
    </source>
</evidence>
<dbReference type="Proteomes" id="UP000032305">
    <property type="component" value="Unassembled WGS sequence"/>
</dbReference>
<feature type="transmembrane region" description="Helical" evidence="1">
    <location>
        <begin position="33"/>
        <end position="55"/>
    </location>
</feature>